<dbReference type="AlphaFoldDB" id="A0A427YFF5"/>
<dbReference type="EMBL" id="RSCD01000012">
    <property type="protein sequence ID" value="RSH89909.1"/>
    <property type="molecule type" value="Genomic_DNA"/>
</dbReference>
<gene>
    <name evidence="1" type="ORF">EHS25_001895</name>
</gene>
<evidence type="ECO:0000313" key="1">
    <source>
        <dbReference type="EMBL" id="RSH89909.1"/>
    </source>
</evidence>
<reference evidence="1 2" key="1">
    <citation type="submission" date="2018-11" db="EMBL/GenBank/DDBJ databases">
        <title>Genome sequence of Saitozyma podzolica DSM 27192.</title>
        <authorList>
            <person name="Aliyu H."/>
            <person name="Gorte O."/>
            <person name="Ochsenreither K."/>
        </authorList>
    </citation>
    <scope>NUCLEOTIDE SEQUENCE [LARGE SCALE GENOMIC DNA]</scope>
    <source>
        <strain evidence="1 2">DSM 27192</strain>
    </source>
</reference>
<protein>
    <submittedName>
        <fullName evidence="1">Uncharacterized protein</fullName>
    </submittedName>
</protein>
<evidence type="ECO:0000313" key="2">
    <source>
        <dbReference type="Proteomes" id="UP000279259"/>
    </source>
</evidence>
<keyword evidence="2" id="KW-1185">Reference proteome</keyword>
<dbReference type="Proteomes" id="UP000279259">
    <property type="component" value="Unassembled WGS sequence"/>
</dbReference>
<name>A0A427YFF5_9TREE</name>
<comment type="caution">
    <text evidence="1">The sequence shown here is derived from an EMBL/GenBank/DDBJ whole genome shotgun (WGS) entry which is preliminary data.</text>
</comment>
<sequence>MIGFQSLRAWTVAAYRAAYDQYAEGSFESTRRDAVISFFLKRAYRRLGSSVELRRVSRRGVMLNSGSAVSLERLSTSQLGPAAGPDHTHPVPKLEDYAARPLHPDEQVSVAIHRRVQGSRQVDIEPNAICTTSQSRRFAILGVPFDFGSETDLALAGRCVNPTEPLSFPALAKSNSLDLPIWPSR</sequence>
<accession>A0A427YFF5</accession>
<organism evidence="1 2">
    <name type="scientific">Saitozyma podzolica</name>
    <dbReference type="NCBI Taxonomy" id="1890683"/>
    <lineage>
        <taxon>Eukaryota</taxon>
        <taxon>Fungi</taxon>
        <taxon>Dikarya</taxon>
        <taxon>Basidiomycota</taxon>
        <taxon>Agaricomycotina</taxon>
        <taxon>Tremellomycetes</taxon>
        <taxon>Tremellales</taxon>
        <taxon>Trimorphomycetaceae</taxon>
        <taxon>Saitozyma</taxon>
    </lineage>
</organism>
<proteinExistence type="predicted"/>